<evidence type="ECO:0000313" key="2">
    <source>
        <dbReference type="Proteomes" id="UP000324285"/>
    </source>
</evidence>
<dbReference type="Pfam" id="PF07237">
    <property type="entry name" value="DUF1428"/>
    <property type="match status" value="1"/>
</dbReference>
<dbReference type="SUPFAM" id="SSF54909">
    <property type="entry name" value="Dimeric alpha+beta barrel"/>
    <property type="match status" value="1"/>
</dbReference>
<dbReference type="RefSeq" id="WP_149286788.1">
    <property type="nucleotide sequence ID" value="NZ_CP038437.2"/>
</dbReference>
<dbReference type="PIRSF" id="PIRSF007028">
    <property type="entry name" value="UCP007028"/>
    <property type="match status" value="1"/>
</dbReference>
<dbReference type="Proteomes" id="UP000324285">
    <property type="component" value="Chromosome"/>
</dbReference>
<gene>
    <name evidence="1" type="ORF">E4T21_20435</name>
</gene>
<dbReference type="InterPro" id="IPR011008">
    <property type="entry name" value="Dimeric_a/b-barrel"/>
</dbReference>
<keyword evidence="2" id="KW-1185">Reference proteome</keyword>
<name>A0A5C1NMM0_9GAMM</name>
<reference evidence="1" key="1">
    <citation type="submission" date="2021-02" db="EMBL/GenBank/DDBJ databases">
        <title>Strain Y2R2, a novel species of the genus Halomonas.</title>
        <authorList>
            <person name="Huang H."/>
        </authorList>
    </citation>
    <scope>NUCLEOTIDE SEQUENCE</scope>
    <source>
        <strain evidence="1">Y2R2</strain>
    </source>
</reference>
<dbReference type="OrthoDB" id="9792392at2"/>
<dbReference type="InterPro" id="IPR009874">
    <property type="entry name" value="DUF1428"/>
</dbReference>
<dbReference type="AlphaFoldDB" id="A0A5C1NMM0"/>
<sequence>MAYVEGFVVAVPEENQEAYRDLAARAAEIFKRYGATRVVEAWGTDVPEGKVTDFPRAVQSEPGEVVVFSWIEFPSKQARDETFARMEAENAMDDFMGEMPFDGKRMIFGGFETILDV</sequence>
<evidence type="ECO:0000313" key="1">
    <source>
        <dbReference type="EMBL" id="QEM83667.1"/>
    </source>
</evidence>
<protein>
    <submittedName>
        <fullName evidence="1">DUF1428 domain-containing protein</fullName>
    </submittedName>
</protein>
<proteinExistence type="predicted"/>
<accession>A0A5C1NMM0</accession>
<dbReference type="Gene3D" id="3.30.70.100">
    <property type="match status" value="1"/>
</dbReference>
<organism evidence="1 2">
    <name type="scientific">Halomonas binhaiensis</name>
    <dbReference type="NCBI Taxonomy" id="2562282"/>
    <lineage>
        <taxon>Bacteria</taxon>
        <taxon>Pseudomonadati</taxon>
        <taxon>Pseudomonadota</taxon>
        <taxon>Gammaproteobacteria</taxon>
        <taxon>Oceanospirillales</taxon>
        <taxon>Halomonadaceae</taxon>
        <taxon>Halomonas</taxon>
    </lineage>
</organism>
<dbReference type="KEGG" id="hbh:E4T21_20435"/>
<dbReference type="EMBL" id="CP038437">
    <property type="protein sequence ID" value="QEM83667.1"/>
    <property type="molecule type" value="Genomic_DNA"/>
</dbReference>